<dbReference type="PANTHER" id="PTHR47089:SF1">
    <property type="entry name" value="GUANOSINE ABC TRANSPORTER PERMEASE PROTEIN NUPP"/>
    <property type="match status" value="1"/>
</dbReference>
<dbReference type="InterPro" id="IPR001851">
    <property type="entry name" value="ABC_transp_permease"/>
</dbReference>
<proteinExistence type="predicted"/>
<keyword evidence="8" id="KW-1185">Reference proteome</keyword>
<keyword evidence="4 6" id="KW-1133">Transmembrane helix</keyword>
<comment type="subcellular location">
    <subcellularLocation>
        <location evidence="1">Cell membrane</location>
        <topology evidence="1">Multi-pass membrane protein</topology>
    </subcellularLocation>
</comment>
<dbReference type="GO" id="GO:0022857">
    <property type="term" value="F:transmembrane transporter activity"/>
    <property type="evidence" value="ECO:0007669"/>
    <property type="project" value="InterPro"/>
</dbReference>
<feature type="transmembrane region" description="Helical" evidence="6">
    <location>
        <begin position="139"/>
        <end position="157"/>
    </location>
</feature>
<dbReference type="EMBL" id="LQZG01000002">
    <property type="protein sequence ID" value="OAB87728.1"/>
    <property type="molecule type" value="Genomic_DNA"/>
</dbReference>
<evidence type="ECO:0000313" key="8">
    <source>
        <dbReference type="Proteomes" id="UP000076976"/>
    </source>
</evidence>
<feature type="transmembrane region" description="Helical" evidence="6">
    <location>
        <begin position="12"/>
        <end position="33"/>
    </location>
</feature>
<feature type="transmembrane region" description="Helical" evidence="6">
    <location>
        <begin position="53"/>
        <end position="74"/>
    </location>
</feature>
<dbReference type="Pfam" id="PF02653">
    <property type="entry name" value="BPD_transp_2"/>
    <property type="match status" value="1"/>
</dbReference>
<keyword evidence="3 6" id="KW-0812">Transmembrane</keyword>
<sequence>MSLSPRRLALTLAAPALAVVVAFVITSLVLLAVGDPVGQVWSTLLKEPRPRTTVNIINSATTYYIAAVAVAIGFKMNLFNIGVDGQYRIASFAAAIFAGYGWLPSWLNIVVAMLVAMVTGGIWAGIAGWLKVTRGVSEVISTIMLNTISAGLVGWGLRSWGQRAEGSNARSTTPIPESNQLDGFALVPGAANKVYTLVALAVLVGLLYWFVINKTRFGFDLRATGQSESAAVASGVKVKRMVLVSIVLSGAVAGLVGMPAFFGADHAYGSSFQDGVGFVGIGVALLGRNHPVGIAFAALLWSWLEKASDGLQLEAQVSPALVYIIQGSILLAVVIAYEVVHRVERRMEQRQVARDLDASSVPEGAAA</sequence>
<keyword evidence="2" id="KW-1003">Cell membrane</keyword>
<dbReference type="PANTHER" id="PTHR47089">
    <property type="entry name" value="ABC TRANSPORTER, PERMEASE PROTEIN"/>
    <property type="match status" value="1"/>
</dbReference>
<name>A0A176QD93_9MICO</name>
<comment type="caution">
    <text evidence="7">The sequence shown here is derived from an EMBL/GenBank/DDBJ whole genome shotgun (WGS) entry which is preliminary data.</text>
</comment>
<organism evidence="7 8">
    <name type="scientific">Janibacter melonis</name>
    <dbReference type="NCBI Taxonomy" id="262209"/>
    <lineage>
        <taxon>Bacteria</taxon>
        <taxon>Bacillati</taxon>
        <taxon>Actinomycetota</taxon>
        <taxon>Actinomycetes</taxon>
        <taxon>Micrococcales</taxon>
        <taxon>Intrasporangiaceae</taxon>
        <taxon>Janibacter</taxon>
    </lineage>
</organism>
<dbReference type="RefSeq" id="WP_068273381.1">
    <property type="nucleotide sequence ID" value="NZ_LQZG01000002.1"/>
</dbReference>
<dbReference type="STRING" id="262209.AWH69_06695"/>
<keyword evidence="5 6" id="KW-0472">Membrane</keyword>
<feature type="transmembrane region" description="Helical" evidence="6">
    <location>
        <begin position="86"/>
        <end position="103"/>
    </location>
</feature>
<protein>
    <submittedName>
        <fullName evidence="7">Sugar ABC transporter permease</fullName>
    </submittedName>
</protein>
<feature type="transmembrane region" description="Helical" evidence="6">
    <location>
        <begin position="109"/>
        <end position="130"/>
    </location>
</feature>
<dbReference type="AlphaFoldDB" id="A0A176QD93"/>
<dbReference type="CDD" id="cd06580">
    <property type="entry name" value="TM_PBP1_transp_TpRbsC_like"/>
    <property type="match status" value="1"/>
</dbReference>
<evidence type="ECO:0000313" key="7">
    <source>
        <dbReference type="EMBL" id="OAB87728.1"/>
    </source>
</evidence>
<evidence type="ECO:0000256" key="5">
    <source>
        <dbReference type="ARBA" id="ARBA00023136"/>
    </source>
</evidence>
<reference evidence="7 8" key="1">
    <citation type="submission" date="2016-01" db="EMBL/GenBank/DDBJ databases">
        <title>Janibacter melonis strain CD11_4 genome sequencing and assembly.</title>
        <authorList>
            <person name="Nair G.R."/>
            <person name="Kaur G."/>
            <person name="Chander A.M."/>
            <person name="Mayilraj S."/>
        </authorList>
    </citation>
    <scope>NUCLEOTIDE SEQUENCE [LARGE SCALE GENOMIC DNA]</scope>
    <source>
        <strain evidence="7 8">CD11-4</strain>
    </source>
</reference>
<evidence type="ECO:0000256" key="1">
    <source>
        <dbReference type="ARBA" id="ARBA00004651"/>
    </source>
</evidence>
<evidence type="ECO:0000256" key="6">
    <source>
        <dbReference type="SAM" id="Phobius"/>
    </source>
</evidence>
<dbReference type="Proteomes" id="UP000076976">
    <property type="component" value="Unassembled WGS sequence"/>
</dbReference>
<accession>A0A176QD93</accession>
<gene>
    <name evidence="7" type="ORF">AWH69_06695</name>
</gene>
<feature type="transmembrane region" description="Helical" evidence="6">
    <location>
        <begin position="194"/>
        <end position="212"/>
    </location>
</feature>
<feature type="transmembrane region" description="Helical" evidence="6">
    <location>
        <begin position="242"/>
        <end position="262"/>
    </location>
</feature>
<evidence type="ECO:0000256" key="2">
    <source>
        <dbReference type="ARBA" id="ARBA00022475"/>
    </source>
</evidence>
<feature type="transmembrane region" description="Helical" evidence="6">
    <location>
        <begin position="320"/>
        <end position="340"/>
    </location>
</feature>
<evidence type="ECO:0000256" key="4">
    <source>
        <dbReference type="ARBA" id="ARBA00022989"/>
    </source>
</evidence>
<evidence type="ECO:0000256" key="3">
    <source>
        <dbReference type="ARBA" id="ARBA00022692"/>
    </source>
</evidence>
<dbReference type="GO" id="GO:0005886">
    <property type="term" value="C:plasma membrane"/>
    <property type="evidence" value="ECO:0007669"/>
    <property type="project" value="UniProtKB-SubCell"/>
</dbReference>